<sequence>MLWIGIHLPELGLEIFKQRFPETPNKPAVLAFNNKISIIDQRAREHGIQVGSSLATAHSLATNLIHFNRDEDAERQRLRQLAGITYRYTPMVSISPPDGLLLEVMGSLKLFGGLGRLNKRLRHLFQQLGHRALLGIAHTPLAALVLAKSNSKIDLPDLPDKIMIQNITEHCLRDVSLAHAEIEPATIERLANMGIFNLGVLLALPSHEIGKRFGTDLLAYLDKLTGKTADPRQPETPDDQFQSSLHLLQPVLDKETLLFPMQRLARELQGWLRARQLGVTGLQWQFQPLSGKSLTLPVNFAAPRSNAKSILEISRLTLEITALPTEVLTVVLRATITEPLSNNPTTLHNLFRGPTSQGASTPTDLIDKISTRLGRQALQAIRAIEDHRPEHAWSPNPPTDPLRTSRPPKTTVAQSLIRRGRRPLWLLEPPEPVNASHFVFLIGPERIEAGWWERDVARDYFVGKDRDGAYCWLFMEEKGCFLHGYFS</sequence>
<dbReference type="SUPFAM" id="SSF56672">
    <property type="entry name" value="DNA/RNA polymerases"/>
    <property type="match status" value="1"/>
</dbReference>
<dbReference type="InterPro" id="IPR043502">
    <property type="entry name" value="DNA/RNA_pol_sf"/>
</dbReference>
<name>A0A381XQY5_9ZZZZ</name>
<proteinExistence type="predicted"/>
<dbReference type="AlphaFoldDB" id="A0A381XQY5"/>
<dbReference type="PANTHER" id="PTHR35369:SF2">
    <property type="entry name" value="BLR3025 PROTEIN"/>
    <property type="match status" value="1"/>
</dbReference>
<dbReference type="Pfam" id="PF00817">
    <property type="entry name" value="IMS"/>
    <property type="match status" value="1"/>
</dbReference>
<dbReference type="EMBL" id="UINC01015987">
    <property type="protein sequence ID" value="SVA66912.1"/>
    <property type="molecule type" value="Genomic_DNA"/>
</dbReference>
<gene>
    <name evidence="4" type="ORF">METZ01_LOCUS119766</name>
</gene>
<evidence type="ECO:0000256" key="2">
    <source>
        <dbReference type="SAM" id="MobiDB-lite"/>
    </source>
</evidence>
<reference evidence="4" key="1">
    <citation type="submission" date="2018-05" db="EMBL/GenBank/DDBJ databases">
        <authorList>
            <person name="Lanie J.A."/>
            <person name="Ng W.-L."/>
            <person name="Kazmierczak K.M."/>
            <person name="Andrzejewski T.M."/>
            <person name="Davidsen T.M."/>
            <person name="Wayne K.J."/>
            <person name="Tettelin H."/>
            <person name="Glass J.I."/>
            <person name="Rusch D."/>
            <person name="Podicherti R."/>
            <person name="Tsui H.-C.T."/>
            <person name="Winkler M.E."/>
        </authorList>
    </citation>
    <scope>NUCLEOTIDE SEQUENCE</scope>
</reference>
<evidence type="ECO:0000259" key="3">
    <source>
        <dbReference type="Pfam" id="PF00817"/>
    </source>
</evidence>
<dbReference type="GO" id="GO:0006281">
    <property type="term" value="P:DNA repair"/>
    <property type="evidence" value="ECO:0007669"/>
    <property type="project" value="InterPro"/>
</dbReference>
<evidence type="ECO:0000256" key="1">
    <source>
        <dbReference type="ARBA" id="ARBA00022763"/>
    </source>
</evidence>
<organism evidence="4">
    <name type="scientific">marine metagenome</name>
    <dbReference type="NCBI Taxonomy" id="408172"/>
    <lineage>
        <taxon>unclassified sequences</taxon>
        <taxon>metagenomes</taxon>
        <taxon>ecological metagenomes</taxon>
    </lineage>
</organism>
<feature type="domain" description="UmuC" evidence="3">
    <location>
        <begin position="21"/>
        <end position="147"/>
    </location>
</feature>
<accession>A0A381XQY5</accession>
<evidence type="ECO:0000313" key="4">
    <source>
        <dbReference type="EMBL" id="SVA66912.1"/>
    </source>
</evidence>
<keyword evidence="1" id="KW-0227">DNA damage</keyword>
<feature type="region of interest" description="Disordered" evidence="2">
    <location>
        <begin position="386"/>
        <end position="408"/>
    </location>
</feature>
<dbReference type="InterPro" id="IPR050356">
    <property type="entry name" value="SulA_CellDiv_inhibitor"/>
</dbReference>
<dbReference type="CDD" id="cd03468">
    <property type="entry name" value="PolY_like"/>
    <property type="match status" value="1"/>
</dbReference>
<dbReference type="InterPro" id="IPR001126">
    <property type="entry name" value="UmuC"/>
</dbReference>
<dbReference type="PANTHER" id="PTHR35369">
    <property type="entry name" value="BLR3025 PROTEIN-RELATED"/>
    <property type="match status" value="1"/>
</dbReference>
<protein>
    <recommendedName>
        <fullName evidence="3">UmuC domain-containing protein</fullName>
    </recommendedName>
</protein>